<proteinExistence type="inferred from homology"/>
<evidence type="ECO:0000313" key="23">
    <source>
        <dbReference type="RefSeq" id="XP_030381815.1"/>
    </source>
</evidence>
<dbReference type="AlphaFoldDB" id="A0A6J2U1P5"/>
<evidence type="ECO:0000256" key="18">
    <source>
        <dbReference type="PIRSR" id="PIRSR634016-3"/>
    </source>
</evidence>
<dbReference type="OrthoDB" id="10031169at2759"/>
<feature type="binding site" evidence="18">
    <location>
        <position position="141"/>
    </location>
    <ligand>
        <name>Zn(2+)</name>
        <dbReference type="ChEBI" id="CHEBI:29105"/>
        <note>catalytic</note>
    </ligand>
</feature>
<evidence type="ECO:0000256" key="17">
    <source>
        <dbReference type="PIRSR" id="PIRSR634016-1"/>
    </source>
</evidence>
<name>A0A6J2U1P5_DROLE</name>
<dbReference type="GeneID" id="115629484"/>
<dbReference type="FunFam" id="1.10.390.10:FF:000013">
    <property type="entry name" value="Aminopeptidase N"/>
    <property type="match status" value="1"/>
</dbReference>
<dbReference type="Gene3D" id="1.10.390.10">
    <property type="entry name" value="Neutral Protease Domain 2"/>
    <property type="match status" value="1"/>
</dbReference>
<dbReference type="FunFam" id="1.25.50.20:FF:000001">
    <property type="entry name" value="Aminopeptidase"/>
    <property type="match status" value="1"/>
</dbReference>
<keyword evidence="15" id="KW-0325">Glycoprotein</keyword>
<dbReference type="InterPro" id="IPR034016">
    <property type="entry name" value="M1_APN-typ"/>
</dbReference>
<dbReference type="Proteomes" id="UP000504634">
    <property type="component" value="Unplaced"/>
</dbReference>
<gene>
    <name evidence="23" type="primary">LOC115629484</name>
</gene>
<dbReference type="PANTHER" id="PTHR11533:SF253">
    <property type="entry name" value="AMINOPEPTIDASE-RELATED"/>
    <property type="match status" value="1"/>
</dbReference>
<comment type="similarity">
    <text evidence="3 19">Belongs to the peptidase M1 family.</text>
</comment>
<dbReference type="GO" id="GO:0008237">
    <property type="term" value="F:metallopeptidase activity"/>
    <property type="evidence" value="ECO:0007669"/>
    <property type="project" value="UniProtKB-KW"/>
</dbReference>
<comment type="catalytic activity">
    <reaction evidence="1">
        <text>Release of an N-terminal amino acid, Xaa-|-Yaa- from a peptide, amide or arylamide. Xaa is preferably Ala, but may be most amino acids including Pro (slow action). When a terminal hydrophobic residue is followed by a prolyl residue, the two may be released as an intact Xaa-Pro dipeptide.</text>
        <dbReference type="EC" id="3.4.11.2"/>
    </reaction>
</comment>
<evidence type="ECO:0000256" key="15">
    <source>
        <dbReference type="ARBA" id="ARBA00023180"/>
    </source>
</evidence>
<keyword evidence="10 19" id="KW-0378">Hydrolase</keyword>
<comment type="cofactor">
    <cofactor evidence="18 19">
        <name>Zn(2+)</name>
        <dbReference type="ChEBI" id="CHEBI:29105"/>
    </cofactor>
    <text evidence="18 19">Binds 1 zinc ion per subunit.</text>
</comment>
<evidence type="ECO:0000256" key="13">
    <source>
        <dbReference type="ARBA" id="ARBA00023136"/>
    </source>
</evidence>
<dbReference type="GO" id="GO:0008270">
    <property type="term" value="F:zinc ion binding"/>
    <property type="evidence" value="ECO:0007669"/>
    <property type="project" value="UniProtKB-UniRule"/>
</dbReference>
<feature type="domain" description="Peptidase M1 membrane alanine aminopeptidase" evidence="20">
    <location>
        <begin position="65"/>
        <end position="290"/>
    </location>
</feature>
<dbReference type="InterPro" id="IPR014782">
    <property type="entry name" value="Peptidase_M1_dom"/>
</dbReference>
<evidence type="ECO:0000313" key="22">
    <source>
        <dbReference type="Proteomes" id="UP000504634"/>
    </source>
</evidence>
<dbReference type="GO" id="GO:0006508">
    <property type="term" value="P:proteolysis"/>
    <property type="evidence" value="ECO:0007669"/>
    <property type="project" value="UniProtKB-KW"/>
</dbReference>
<keyword evidence="22" id="KW-1185">Reference proteome</keyword>
<dbReference type="GO" id="GO:0005615">
    <property type="term" value="C:extracellular space"/>
    <property type="evidence" value="ECO:0007669"/>
    <property type="project" value="TreeGrafter"/>
</dbReference>
<evidence type="ECO:0000256" key="4">
    <source>
        <dbReference type="ARBA" id="ARBA00022438"/>
    </source>
</evidence>
<keyword evidence="11 18" id="KW-0862">Zinc</keyword>
<evidence type="ECO:0000256" key="16">
    <source>
        <dbReference type="ARBA" id="ARBA00023288"/>
    </source>
</evidence>
<keyword evidence="9" id="KW-0732">Signal</keyword>
<dbReference type="RefSeq" id="XP_030381815.1">
    <property type="nucleotide sequence ID" value="XM_030525955.1"/>
</dbReference>
<evidence type="ECO:0000259" key="20">
    <source>
        <dbReference type="Pfam" id="PF01433"/>
    </source>
</evidence>
<dbReference type="EC" id="3.4.11.-" evidence="19"/>
<evidence type="ECO:0000256" key="14">
    <source>
        <dbReference type="ARBA" id="ARBA00023157"/>
    </source>
</evidence>
<evidence type="ECO:0000256" key="6">
    <source>
        <dbReference type="ARBA" id="ARBA00022622"/>
    </source>
</evidence>
<evidence type="ECO:0000256" key="3">
    <source>
        <dbReference type="ARBA" id="ARBA00010136"/>
    </source>
</evidence>
<keyword evidence="14" id="KW-1015">Disulfide bond</keyword>
<dbReference type="GO" id="GO:0005886">
    <property type="term" value="C:plasma membrane"/>
    <property type="evidence" value="ECO:0007669"/>
    <property type="project" value="UniProtKB-SubCell"/>
</dbReference>
<dbReference type="CDD" id="cd09601">
    <property type="entry name" value="M1_APN-Q_like"/>
    <property type="match status" value="1"/>
</dbReference>
<dbReference type="PANTHER" id="PTHR11533">
    <property type="entry name" value="PROTEASE M1 ZINC METALLOPROTEASE"/>
    <property type="match status" value="1"/>
</dbReference>
<dbReference type="Pfam" id="PF01433">
    <property type="entry name" value="Peptidase_M1"/>
    <property type="match status" value="1"/>
</dbReference>
<evidence type="ECO:0000256" key="2">
    <source>
        <dbReference type="ARBA" id="ARBA00004609"/>
    </source>
</evidence>
<sequence length="738" mass="85450">MHKKYPNSPVDAKLVWTAFQESVAMPTYQIAFSLNKFESRISSDTNNSTTFRTWARKYALNQTEYAAEIAPQLLEFLEVFLETPYDLPKVDNLALPDFAYASSSNWGLNIFTEDAILFDEKRCTLLDKQSVAMNIAKELAHQWFGNLVSIEWWHDVWLKDAFAEYIAGFGLHMIEPSWYYMDRRTLENEFKVLELDAHVHTDPVATPVANDTEVWAAYDKNSVRKAIALLGMLHRLVGDEIIINTYRQYLQQFSHKTATQKDFWTVSQREADNAGRLPKGMAIAQLMESWTLQMGYPILNVTRDYKKRTARITQQRFFITPLQATDEGEVNATKTRFYCWWVPLSYTNASSKNFDYTLPRSWLTCKNKNFAMPVTITDAGAPQDWLVLNLKLSALYRVNYDSRNWELIKATLDGDNYQAIHKINRAQLVDDALNLAWSGTLTYHFSLGLIGFLKREEAYMVWAAAARSLDRVNNIVKNSPAYPVFKSFMRDLLGPKFDEIFVKPSAGNSLDTLYRVIIFQQACHYELLACVNFARDEFAKLRRVPTLNAPDSVPADIQETLFCTAIRFGNEADWTWLKNNYMRSNVAAEQKLMLAALGCSRDTWSLEIMLKWTFAGKLVRKHAAQRTFRAVVKNPLGYHLAKKFLSENAFVIRNFCQNMTGRLVEVIKPLFEEVSTQEDLDYWTNFLRSHFKNMPGIERLKKLLLELGKDNMFWRRTKYNELLSAIRSLIKIEEIPEL</sequence>
<reference evidence="23" key="1">
    <citation type="submission" date="2025-08" db="UniProtKB">
        <authorList>
            <consortium name="RefSeq"/>
        </authorList>
    </citation>
    <scope>IDENTIFICATION</scope>
    <source>
        <strain evidence="23">11010-0011.00</strain>
        <tissue evidence="23">Whole body</tissue>
    </source>
</reference>
<protein>
    <recommendedName>
        <fullName evidence="19">Aminopeptidase</fullName>
        <ecNumber evidence="19">3.4.11.-</ecNumber>
    </recommendedName>
</protein>
<organism evidence="22 23">
    <name type="scientific">Drosophila lebanonensis</name>
    <name type="common">Fruit fly</name>
    <name type="synonym">Scaptodrosophila lebanonensis</name>
    <dbReference type="NCBI Taxonomy" id="7225"/>
    <lineage>
        <taxon>Eukaryota</taxon>
        <taxon>Metazoa</taxon>
        <taxon>Ecdysozoa</taxon>
        <taxon>Arthropoda</taxon>
        <taxon>Hexapoda</taxon>
        <taxon>Insecta</taxon>
        <taxon>Pterygota</taxon>
        <taxon>Neoptera</taxon>
        <taxon>Endopterygota</taxon>
        <taxon>Diptera</taxon>
        <taxon>Brachycera</taxon>
        <taxon>Muscomorpha</taxon>
        <taxon>Ephydroidea</taxon>
        <taxon>Drosophilidae</taxon>
        <taxon>Scaptodrosophila</taxon>
    </lineage>
</organism>
<evidence type="ECO:0000259" key="21">
    <source>
        <dbReference type="Pfam" id="PF11838"/>
    </source>
</evidence>
<dbReference type="Gene3D" id="2.60.40.1910">
    <property type="match status" value="1"/>
</dbReference>
<evidence type="ECO:0000256" key="7">
    <source>
        <dbReference type="ARBA" id="ARBA00022670"/>
    </source>
</evidence>
<dbReference type="Pfam" id="PF11838">
    <property type="entry name" value="ERAP1_C"/>
    <property type="match status" value="1"/>
</dbReference>
<evidence type="ECO:0000256" key="19">
    <source>
        <dbReference type="RuleBase" id="RU364040"/>
    </source>
</evidence>
<dbReference type="Gene3D" id="1.25.50.20">
    <property type="match status" value="1"/>
</dbReference>
<keyword evidence="16" id="KW-0449">Lipoprotein</keyword>
<keyword evidence="4 19" id="KW-0031">Aminopeptidase</keyword>
<keyword evidence="12 19" id="KW-0482">Metalloprotease</keyword>
<keyword evidence="6" id="KW-0336">GPI-anchor</keyword>
<evidence type="ECO:0000256" key="1">
    <source>
        <dbReference type="ARBA" id="ARBA00000098"/>
    </source>
</evidence>
<accession>A0A6J2U1P5</accession>
<dbReference type="FunFam" id="2.60.40.1910:FF:000008">
    <property type="entry name" value="Aminopeptidase"/>
    <property type="match status" value="1"/>
</dbReference>
<evidence type="ECO:0000256" key="10">
    <source>
        <dbReference type="ARBA" id="ARBA00022801"/>
    </source>
</evidence>
<dbReference type="GO" id="GO:0098552">
    <property type="term" value="C:side of membrane"/>
    <property type="evidence" value="ECO:0007669"/>
    <property type="project" value="UniProtKB-KW"/>
</dbReference>
<evidence type="ECO:0000256" key="12">
    <source>
        <dbReference type="ARBA" id="ARBA00023049"/>
    </source>
</evidence>
<dbReference type="GO" id="GO:0005737">
    <property type="term" value="C:cytoplasm"/>
    <property type="evidence" value="ECO:0007669"/>
    <property type="project" value="TreeGrafter"/>
</dbReference>
<keyword evidence="5" id="KW-1003">Cell membrane</keyword>
<comment type="subcellular location">
    <subcellularLocation>
        <location evidence="2">Cell membrane</location>
        <topology evidence="2">Lipid-anchor</topology>
        <topology evidence="2">GPI-anchor</topology>
    </subcellularLocation>
</comment>
<dbReference type="GO" id="GO:0016285">
    <property type="term" value="F:alanyl aminopeptidase activity"/>
    <property type="evidence" value="ECO:0007669"/>
    <property type="project" value="UniProtKB-EC"/>
</dbReference>
<evidence type="ECO:0000256" key="8">
    <source>
        <dbReference type="ARBA" id="ARBA00022723"/>
    </source>
</evidence>
<evidence type="ECO:0000256" key="5">
    <source>
        <dbReference type="ARBA" id="ARBA00022475"/>
    </source>
</evidence>
<feature type="active site" description="Proton acceptor" evidence="17">
    <location>
        <position position="138"/>
    </location>
</feature>
<keyword evidence="8 18" id="KW-0479">Metal-binding</keyword>
<dbReference type="InterPro" id="IPR024571">
    <property type="entry name" value="ERAP1-like_C_dom"/>
</dbReference>
<keyword evidence="13" id="KW-0472">Membrane</keyword>
<feature type="domain" description="ERAP1-like C-terminal" evidence="21">
    <location>
        <begin position="385"/>
        <end position="700"/>
    </location>
</feature>
<dbReference type="InterPro" id="IPR027268">
    <property type="entry name" value="Peptidase_M4/M1_CTD_sf"/>
</dbReference>
<dbReference type="SUPFAM" id="SSF55486">
    <property type="entry name" value="Metalloproteases ('zincins'), catalytic domain"/>
    <property type="match status" value="1"/>
</dbReference>
<evidence type="ECO:0000256" key="11">
    <source>
        <dbReference type="ARBA" id="ARBA00022833"/>
    </source>
</evidence>
<evidence type="ECO:0000256" key="9">
    <source>
        <dbReference type="ARBA" id="ARBA00022729"/>
    </source>
</evidence>
<dbReference type="PRINTS" id="PR00756">
    <property type="entry name" value="ALADIPTASE"/>
</dbReference>
<dbReference type="InterPro" id="IPR050344">
    <property type="entry name" value="Peptidase_M1_aminopeptidases"/>
</dbReference>
<keyword evidence="7 19" id="KW-0645">Protease</keyword>
<dbReference type="InterPro" id="IPR001930">
    <property type="entry name" value="Peptidase_M1"/>
</dbReference>